<reference evidence="7 8" key="1">
    <citation type="submission" date="2019-05" db="EMBL/GenBank/DDBJ databases">
        <title>Complete genome sequence of Izhakiella calystegiae KSNA2, an endophyte isolated from beach morning glory (Calystegia soldanella).</title>
        <authorList>
            <person name="Jiang L."/>
            <person name="Jeong J.C."/>
            <person name="Kim C.Y."/>
            <person name="Kim D.H."/>
            <person name="Kim S.W."/>
            <person name="Lee j."/>
        </authorList>
    </citation>
    <scope>NUCLEOTIDE SEQUENCE [LARGE SCALE GENOMIC DNA]</scope>
    <source>
        <strain evidence="7 8">KSNA2</strain>
    </source>
</reference>
<dbReference type="OrthoDB" id="5758872at2"/>
<dbReference type="EMBL" id="CP040428">
    <property type="protein sequence ID" value="QCT19745.1"/>
    <property type="molecule type" value="Genomic_DNA"/>
</dbReference>
<accession>A0A4P8YGE6</accession>
<gene>
    <name evidence="7" type="ORF">FEM41_08805</name>
</gene>
<keyword evidence="4 5" id="KW-0472">Membrane</keyword>
<protein>
    <submittedName>
        <fullName evidence="7">MFS transporter</fullName>
    </submittedName>
</protein>
<dbReference type="PANTHER" id="PTHR23523:SF1">
    <property type="entry name" value="CYANATE TRANSPORT PROTEIN CYNX"/>
    <property type="match status" value="1"/>
</dbReference>
<feature type="transmembrane region" description="Helical" evidence="5">
    <location>
        <begin position="360"/>
        <end position="377"/>
    </location>
</feature>
<dbReference type="InterPro" id="IPR020846">
    <property type="entry name" value="MFS_dom"/>
</dbReference>
<dbReference type="NCBIfam" id="NF007256">
    <property type="entry name" value="PRK09705.1"/>
    <property type="match status" value="1"/>
</dbReference>
<feature type="transmembrane region" description="Helical" evidence="5">
    <location>
        <begin position="239"/>
        <end position="259"/>
    </location>
</feature>
<evidence type="ECO:0000256" key="1">
    <source>
        <dbReference type="ARBA" id="ARBA00022475"/>
    </source>
</evidence>
<evidence type="ECO:0000256" key="2">
    <source>
        <dbReference type="ARBA" id="ARBA00022692"/>
    </source>
</evidence>
<evidence type="ECO:0000256" key="3">
    <source>
        <dbReference type="ARBA" id="ARBA00022989"/>
    </source>
</evidence>
<proteinExistence type="predicted"/>
<dbReference type="PROSITE" id="PS50850">
    <property type="entry name" value="MFS"/>
    <property type="match status" value="1"/>
</dbReference>
<evidence type="ECO:0000259" key="6">
    <source>
        <dbReference type="PROSITE" id="PS50850"/>
    </source>
</evidence>
<evidence type="ECO:0000256" key="4">
    <source>
        <dbReference type="ARBA" id="ARBA00023136"/>
    </source>
</evidence>
<feature type="transmembrane region" description="Helical" evidence="5">
    <location>
        <begin position="329"/>
        <end position="348"/>
    </location>
</feature>
<evidence type="ECO:0000313" key="7">
    <source>
        <dbReference type="EMBL" id="QCT19745.1"/>
    </source>
</evidence>
<feature type="transmembrane region" description="Helical" evidence="5">
    <location>
        <begin position="75"/>
        <end position="93"/>
    </location>
</feature>
<feature type="transmembrane region" description="Helical" evidence="5">
    <location>
        <begin position="42"/>
        <end position="63"/>
    </location>
</feature>
<dbReference type="Gene3D" id="1.20.1250.20">
    <property type="entry name" value="MFS general substrate transporter like domains"/>
    <property type="match status" value="1"/>
</dbReference>
<dbReference type="InterPro" id="IPR052524">
    <property type="entry name" value="MFS_Cyanate_Porter"/>
</dbReference>
<dbReference type="PANTHER" id="PTHR23523">
    <property type="match status" value="1"/>
</dbReference>
<evidence type="ECO:0000313" key="8">
    <source>
        <dbReference type="Proteomes" id="UP000302163"/>
    </source>
</evidence>
<evidence type="ECO:0000256" key="5">
    <source>
        <dbReference type="SAM" id="Phobius"/>
    </source>
</evidence>
<feature type="transmembrane region" description="Helical" evidence="5">
    <location>
        <begin position="133"/>
        <end position="155"/>
    </location>
</feature>
<dbReference type="Pfam" id="PF07690">
    <property type="entry name" value="MFS_1"/>
    <property type="match status" value="1"/>
</dbReference>
<dbReference type="SUPFAM" id="SSF103473">
    <property type="entry name" value="MFS general substrate transporter"/>
    <property type="match status" value="1"/>
</dbReference>
<dbReference type="InterPro" id="IPR011701">
    <property type="entry name" value="MFS"/>
</dbReference>
<feature type="transmembrane region" description="Helical" evidence="5">
    <location>
        <begin position="167"/>
        <end position="185"/>
    </location>
</feature>
<dbReference type="AlphaFoldDB" id="A0A4P8YGE6"/>
<feature type="transmembrane region" description="Helical" evidence="5">
    <location>
        <begin position="99"/>
        <end position="121"/>
    </location>
</feature>
<organism evidence="7 8">
    <name type="scientific">Jejubacter calystegiae</name>
    <dbReference type="NCBI Taxonomy" id="2579935"/>
    <lineage>
        <taxon>Bacteria</taxon>
        <taxon>Pseudomonadati</taxon>
        <taxon>Pseudomonadota</taxon>
        <taxon>Gammaproteobacteria</taxon>
        <taxon>Enterobacterales</taxon>
        <taxon>Enterobacteriaceae</taxon>
        <taxon>Jejubacter</taxon>
    </lineage>
</organism>
<keyword evidence="2 5" id="KW-0812">Transmembrane</keyword>
<dbReference type="KEGG" id="izh:FEM41_08805"/>
<feature type="transmembrane region" description="Helical" evidence="5">
    <location>
        <begin position="206"/>
        <end position="227"/>
    </location>
</feature>
<name>A0A4P8YGE6_9ENTR</name>
<dbReference type="RefSeq" id="WP_138095622.1">
    <property type="nucleotide sequence ID" value="NZ_CP040428.1"/>
</dbReference>
<dbReference type="InterPro" id="IPR036259">
    <property type="entry name" value="MFS_trans_sf"/>
</dbReference>
<feature type="domain" description="Major facilitator superfamily (MFS) profile" evidence="6">
    <location>
        <begin position="5"/>
        <end position="384"/>
    </location>
</feature>
<keyword evidence="3 5" id="KW-1133">Transmembrane helix</keyword>
<feature type="transmembrane region" description="Helical" evidence="5">
    <location>
        <begin position="271"/>
        <end position="289"/>
    </location>
</feature>
<dbReference type="Proteomes" id="UP000302163">
    <property type="component" value="Chromosome"/>
</dbReference>
<keyword evidence="1" id="KW-1003">Cell membrane</keyword>
<dbReference type="GO" id="GO:0022857">
    <property type="term" value="F:transmembrane transporter activity"/>
    <property type="evidence" value="ECO:0007669"/>
    <property type="project" value="InterPro"/>
</dbReference>
<sequence>MKRESTLLTLLALVTAGLTMRPLLTSVSTLLPRLQSSMGVGNATASLLAAAPMVMMGAIACLAGGLLQRHSTRRILIAGLALLLTGTALRQWVGSGTTLLLTAALGGLGIGLVQMAMPGAIRQRFPSRSAAVTGLWSGALMGGGGLGAALTPWLAERLNTSLALSGWSALVLLALLLWLAVRLMEPARTESQQPRMRTALHRFPRAWSLALSFGLVNGTYASLIAWLPDSFMRYGWPAQASGALLALMIGAQVCGALILPLLGRGQDRRGLILMCLVLQGVGLSGFLFLPLTAPWLWAIAAGVGLGGAFPLALVLALDHLARPVHAARLVAFVQGVGFIIAGIMPFIAGQLRALTGSLHSAWALHLAIICGLMLLNLRFHPRSYHRAFPALADDAATTDNSCSGQTQESLCQQKTR</sequence>
<keyword evidence="8" id="KW-1185">Reference proteome</keyword>
<feature type="transmembrane region" description="Helical" evidence="5">
    <location>
        <begin position="295"/>
        <end position="317"/>
    </location>
</feature>